<dbReference type="PROSITE" id="PS50017">
    <property type="entry name" value="DEATH_DOMAIN"/>
    <property type="match status" value="1"/>
</dbReference>
<dbReference type="SUPFAM" id="SSF57586">
    <property type="entry name" value="TNF receptor-like"/>
    <property type="match status" value="1"/>
</dbReference>
<protein>
    <submittedName>
        <fullName evidence="9">VWA1 protein</fullName>
    </submittedName>
</protein>
<dbReference type="PANTHER" id="PTHR24020:SF77">
    <property type="entry name" value="VON WILLEBRAND FACTOR A DOMAIN-CONTAINING PROTEIN 1"/>
    <property type="match status" value="1"/>
</dbReference>
<feature type="non-terminal residue" evidence="9">
    <location>
        <position position="674"/>
    </location>
</feature>
<evidence type="ECO:0000256" key="4">
    <source>
        <dbReference type="ARBA" id="ARBA00022729"/>
    </source>
</evidence>
<evidence type="ECO:0000259" key="7">
    <source>
        <dbReference type="PROSITE" id="PS50017"/>
    </source>
</evidence>
<name>A0A8X8BXW1_POLSE</name>
<dbReference type="InterPro" id="IPR000488">
    <property type="entry name" value="Death_dom"/>
</dbReference>
<dbReference type="SMART" id="SM00005">
    <property type="entry name" value="DEATH"/>
    <property type="match status" value="1"/>
</dbReference>
<keyword evidence="10" id="KW-1185">Reference proteome</keyword>
<gene>
    <name evidence="9" type="primary">Vwa1_0</name>
    <name evidence="9" type="ORF">GTO96_0022928</name>
</gene>
<dbReference type="GO" id="GO:0007165">
    <property type="term" value="P:signal transduction"/>
    <property type="evidence" value="ECO:0007669"/>
    <property type="project" value="InterPro"/>
</dbReference>
<organism evidence="9 10">
    <name type="scientific">Polypterus senegalus</name>
    <name type="common">Senegal bichir</name>
    <dbReference type="NCBI Taxonomy" id="55291"/>
    <lineage>
        <taxon>Eukaryota</taxon>
        <taxon>Metazoa</taxon>
        <taxon>Chordata</taxon>
        <taxon>Craniata</taxon>
        <taxon>Vertebrata</taxon>
        <taxon>Euteleostomi</taxon>
        <taxon>Actinopterygii</taxon>
        <taxon>Polypteriformes</taxon>
        <taxon>Polypteridae</taxon>
        <taxon>Polypterus</taxon>
    </lineage>
</organism>
<dbReference type="SUPFAM" id="SSF47986">
    <property type="entry name" value="DEATH domain"/>
    <property type="match status" value="1"/>
</dbReference>
<comment type="subcellular location">
    <subcellularLocation>
        <location evidence="1">Secreted</location>
    </subcellularLocation>
</comment>
<dbReference type="Pfam" id="PF00531">
    <property type="entry name" value="Death"/>
    <property type="match status" value="1"/>
</dbReference>
<accession>A0A8X8BXW1</accession>
<evidence type="ECO:0000256" key="3">
    <source>
        <dbReference type="ARBA" id="ARBA00022553"/>
    </source>
</evidence>
<evidence type="ECO:0000259" key="8">
    <source>
        <dbReference type="PROSITE" id="PS50234"/>
    </source>
</evidence>
<dbReference type="Gene3D" id="1.10.533.10">
    <property type="entry name" value="Death Domain, Fas"/>
    <property type="match status" value="1"/>
</dbReference>
<feature type="non-terminal residue" evidence="9">
    <location>
        <position position="1"/>
    </location>
</feature>
<evidence type="ECO:0000256" key="5">
    <source>
        <dbReference type="ARBA" id="ARBA00022737"/>
    </source>
</evidence>
<keyword evidence="6" id="KW-1015">Disulfide bond</keyword>
<dbReference type="SUPFAM" id="SSF53300">
    <property type="entry name" value="vWA-like"/>
    <property type="match status" value="1"/>
</dbReference>
<keyword evidence="2" id="KW-0964">Secreted</keyword>
<feature type="domain" description="Death" evidence="7">
    <location>
        <begin position="602"/>
        <end position="670"/>
    </location>
</feature>
<comment type="caution">
    <text evidence="9">The sequence shown here is derived from an EMBL/GenBank/DDBJ whole genome shotgun (WGS) entry which is preliminary data.</text>
</comment>
<keyword evidence="5" id="KW-0677">Repeat</keyword>
<proteinExistence type="predicted"/>
<dbReference type="InterPro" id="IPR036465">
    <property type="entry name" value="vWFA_dom_sf"/>
</dbReference>
<dbReference type="Proteomes" id="UP000886611">
    <property type="component" value="Unassembled WGS sequence"/>
</dbReference>
<dbReference type="PRINTS" id="PR00453">
    <property type="entry name" value="VWFADOMAIN"/>
</dbReference>
<dbReference type="PANTHER" id="PTHR24020">
    <property type="entry name" value="COLLAGEN ALPHA"/>
    <property type="match status" value="1"/>
</dbReference>
<dbReference type="GO" id="GO:0005576">
    <property type="term" value="C:extracellular region"/>
    <property type="evidence" value="ECO:0007669"/>
    <property type="project" value="UniProtKB-SubCell"/>
</dbReference>
<dbReference type="Gene3D" id="3.40.50.410">
    <property type="entry name" value="von Willebrand factor, type A domain"/>
    <property type="match status" value="1"/>
</dbReference>
<dbReference type="EMBL" id="JAATIS010000147">
    <property type="protein sequence ID" value="KAG2469801.1"/>
    <property type="molecule type" value="Genomic_DNA"/>
</dbReference>
<dbReference type="SMART" id="SM00327">
    <property type="entry name" value="VWA"/>
    <property type="match status" value="1"/>
</dbReference>
<dbReference type="InterPro" id="IPR002035">
    <property type="entry name" value="VWF_A"/>
</dbReference>
<sequence length="674" mass="74333">MDLARGLPPLAQSGGDIRGTGAGVAEFHWLSPEVMSGDPGYCKSSEASTDLIFLLDSSSSITPWEFSSFLSVFKNLVSVLNVGPNHVQIALVSVSDLPVLEFSFQQHTTAQEILRSLSNVEQRMGSTNSGLALKWVYEIGFTKEHGSRDAVQKTVVWVTDGLSTDDVAWPAKVLKDAGILVLVVSTGRSSHGIQNVASSERTMFFVDTDKLLDLVVDLCVAIVGSAPLPGPNMRNEIPDIAAALWQQSGSPFKKQNSLDIFFNRVQSDIGASSQMNEALESHNMTRQSENISVLTSVNTSESPIDTSTSHPPVSPQTLLVSESGPQTLYLSIPPSFHSRYPYKPLFDGMPGRTIGSKGGVASLEVKAEGKEARVVQVKANSSSLISTTSHFKQGAKKPYSLKSRTSNLNAEELTGERNVAVPIPPNQTNDCKSDEFRSGEYCCNKCPQGYKLIRACKNHNERSECEMCENGTFLALINFNKNCFRCKECNSDKNDLWQNLCIAALSVLGLCLIAFSAWKVFKHIKPRSVTVYDNGKEQVINDVYLLMCLPIGKGIQETATPECVSAVQSRSPTAQLPDCIPQCTDSPFFYYSIIKVVPVNCWKEFIRRLGLSDHEIEVIQRDHPYCFRDAQYEMMRRWRMKNGPVMPGMLTVTLTDMELAGCAEELYSKLKWQA</sequence>
<dbReference type="Gene3D" id="2.10.50.10">
    <property type="entry name" value="Tumor Necrosis Factor Receptor, subunit A, domain 2"/>
    <property type="match status" value="1"/>
</dbReference>
<dbReference type="AlphaFoldDB" id="A0A8X8BXW1"/>
<keyword evidence="3" id="KW-0597">Phosphoprotein</keyword>
<keyword evidence="4" id="KW-0732">Signal</keyword>
<evidence type="ECO:0000313" key="9">
    <source>
        <dbReference type="EMBL" id="KAG2469801.1"/>
    </source>
</evidence>
<evidence type="ECO:0000256" key="1">
    <source>
        <dbReference type="ARBA" id="ARBA00004613"/>
    </source>
</evidence>
<dbReference type="Pfam" id="PF00092">
    <property type="entry name" value="VWA"/>
    <property type="match status" value="1"/>
</dbReference>
<reference evidence="9 10" key="1">
    <citation type="journal article" date="2021" name="Cell">
        <title>Tracing the genetic footprints of vertebrate landing in non-teleost ray-finned fishes.</title>
        <authorList>
            <person name="Bi X."/>
            <person name="Wang K."/>
            <person name="Yang L."/>
            <person name="Pan H."/>
            <person name="Jiang H."/>
            <person name="Wei Q."/>
            <person name="Fang M."/>
            <person name="Yu H."/>
            <person name="Zhu C."/>
            <person name="Cai Y."/>
            <person name="He Y."/>
            <person name="Gan X."/>
            <person name="Zeng H."/>
            <person name="Yu D."/>
            <person name="Zhu Y."/>
            <person name="Jiang H."/>
            <person name="Qiu Q."/>
            <person name="Yang H."/>
            <person name="Zhang Y.E."/>
            <person name="Wang W."/>
            <person name="Zhu M."/>
            <person name="He S."/>
            <person name="Zhang G."/>
        </authorList>
    </citation>
    <scope>NUCLEOTIDE SEQUENCE [LARGE SCALE GENOMIC DNA]</scope>
    <source>
        <strain evidence="9">Bchr_013</strain>
    </source>
</reference>
<feature type="domain" description="VWFA" evidence="8">
    <location>
        <begin position="50"/>
        <end position="218"/>
    </location>
</feature>
<evidence type="ECO:0000256" key="6">
    <source>
        <dbReference type="ARBA" id="ARBA00023157"/>
    </source>
</evidence>
<dbReference type="PROSITE" id="PS50234">
    <property type="entry name" value="VWFA"/>
    <property type="match status" value="1"/>
</dbReference>
<evidence type="ECO:0000313" key="10">
    <source>
        <dbReference type="Proteomes" id="UP000886611"/>
    </source>
</evidence>
<dbReference type="InterPro" id="IPR011029">
    <property type="entry name" value="DEATH-like_dom_sf"/>
</dbReference>
<dbReference type="InterPro" id="IPR050525">
    <property type="entry name" value="ECM_Assembly_Org"/>
</dbReference>
<evidence type="ECO:0000256" key="2">
    <source>
        <dbReference type="ARBA" id="ARBA00022525"/>
    </source>
</evidence>